<dbReference type="GO" id="GO:0004802">
    <property type="term" value="F:transketolase activity"/>
    <property type="evidence" value="ECO:0007669"/>
    <property type="project" value="UniProtKB-EC"/>
</dbReference>
<evidence type="ECO:0000313" key="5">
    <source>
        <dbReference type="EMBL" id="CUS05236.2"/>
    </source>
</evidence>
<evidence type="ECO:0000256" key="2">
    <source>
        <dbReference type="ARBA" id="ARBA00007131"/>
    </source>
</evidence>
<evidence type="ECO:0000256" key="3">
    <source>
        <dbReference type="ARBA" id="ARBA00023052"/>
    </source>
</evidence>
<keyword evidence="6" id="KW-1185">Reference proteome</keyword>
<dbReference type="RefSeq" id="WP_095044475.1">
    <property type="nucleotide sequence ID" value="NZ_LN890655.1"/>
</dbReference>
<organism evidence="5 6">
    <name type="scientific">Candidatus Promineifilum breve</name>
    <dbReference type="NCBI Taxonomy" id="1806508"/>
    <lineage>
        <taxon>Bacteria</taxon>
        <taxon>Bacillati</taxon>
        <taxon>Chloroflexota</taxon>
        <taxon>Ardenticatenia</taxon>
        <taxon>Candidatus Promineifilales</taxon>
        <taxon>Candidatus Promineifilaceae</taxon>
        <taxon>Candidatus Promineifilum</taxon>
    </lineage>
</organism>
<dbReference type="InterPro" id="IPR029061">
    <property type="entry name" value="THDP-binding"/>
</dbReference>
<comment type="similarity">
    <text evidence="2">Belongs to the transketolase family.</text>
</comment>
<dbReference type="SUPFAM" id="SSF52518">
    <property type="entry name" value="Thiamin diphosphate-binding fold (THDP-binding)"/>
    <property type="match status" value="1"/>
</dbReference>
<dbReference type="AlphaFoldDB" id="A0A160T503"/>
<dbReference type="Pfam" id="PF00456">
    <property type="entry name" value="Transketolase_N"/>
    <property type="match status" value="1"/>
</dbReference>
<proteinExistence type="inferred from homology"/>
<keyword evidence="3" id="KW-0786">Thiamine pyrophosphate</keyword>
<dbReference type="OrthoDB" id="8732661at2"/>
<dbReference type="EC" id="2.2.1.1" evidence="5"/>
<dbReference type="PANTHER" id="PTHR47514:SF1">
    <property type="entry name" value="TRANSKETOLASE N-TERMINAL SECTION-RELATED"/>
    <property type="match status" value="1"/>
</dbReference>
<dbReference type="InterPro" id="IPR005474">
    <property type="entry name" value="Transketolase_N"/>
</dbReference>
<dbReference type="Proteomes" id="UP000215027">
    <property type="component" value="Chromosome I"/>
</dbReference>
<dbReference type="Gene3D" id="3.40.50.970">
    <property type="match status" value="1"/>
</dbReference>
<reference evidence="5" key="1">
    <citation type="submission" date="2016-01" db="EMBL/GenBank/DDBJ databases">
        <authorList>
            <person name="Mcilroy J.S."/>
            <person name="Karst M S."/>
            <person name="Albertsen M."/>
        </authorList>
    </citation>
    <scope>NUCLEOTIDE SEQUENCE</scope>
    <source>
        <strain evidence="5">Cfx-K</strain>
    </source>
</reference>
<dbReference type="KEGG" id="pbf:CFX0092_A3358"/>
<comment type="cofactor">
    <cofactor evidence="1">
        <name>thiamine diphosphate</name>
        <dbReference type="ChEBI" id="CHEBI:58937"/>
    </cofactor>
</comment>
<keyword evidence="5" id="KW-0808">Transferase</keyword>
<gene>
    <name evidence="5" type="ORF">CFX0092_A3358</name>
</gene>
<protein>
    <submittedName>
        <fullName evidence="5">Transketolase N-terminal section</fullName>
        <ecNumber evidence="5">2.2.1.1</ecNumber>
    </submittedName>
</protein>
<dbReference type="EMBL" id="LN890655">
    <property type="protein sequence ID" value="CUS05236.2"/>
    <property type="molecule type" value="Genomic_DNA"/>
</dbReference>
<dbReference type="PANTHER" id="PTHR47514">
    <property type="entry name" value="TRANSKETOLASE N-TERMINAL SECTION-RELATED"/>
    <property type="match status" value="1"/>
</dbReference>
<evidence type="ECO:0000256" key="1">
    <source>
        <dbReference type="ARBA" id="ARBA00001964"/>
    </source>
</evidence>
<accession>A0A160T503</accession>
<name>A0A160T503_9CHLR</name>
<feature type="domain" description="Transketolase N-terminal" evidence="4">
    <location>
        <begin position="30"/>
        <end position="270"/>
    </location>
</feature>
<sequence>MNREEQTELENMALRVREHIIRLSTDGGCFTGASLSCADLIVYLYNRFLNVGPHNFDAADRDYLFLSKGHDVPALYGTFVELGWLPRERLANHLKTNDTIYWHPNRNVPGIEFHSGSLGHLPAVAVGVALDCKMRGLSNRIVVITGDGELNEGSVWEALLVANAHKLDNLLFIVDRNHFQANVRTEDLIPLEPLAPKFEAFGCRVRRVDGHDFAALEEGLADLLADTTPGKAGPRVLIADTVRGRGLPSIQERADRWFCNFTHDEVAALLDELHGARRAEIESEALMVR</sequence>
<evidence type="ECO:0000259" key="4">
    <source>
        <dbReference type="Pfam" id="PF00456"/>
    </source>
</evidence>
<evidence type="ECO:0000313" key="6">
    <source>
        <dbReference type="Proteomes" id="UP000215027"/>
    </source>
</evidence>